<dbReference type="EMBL" id="LQRT01000005">
    <property type="protein sequence ID" value="KZS41443.1"/>
    <property type="molecule type" value="Genomic_DNA"/>
</dbReference>
<dbReference type="RefSeq" id="WP_066312334.1">
    <property type="nucleotide sequence ID" value="NZ_LQRT01000005.1"/>
</dbReference>
<comment type="caution">
    <text evidence="2">The sequence shown here is derived from an EMBL/GenBank/DDBJ whole genome shotgun (WGS) entry which is preliminary data.</text>
</comment>
<keyword evidence="1" id="KW-0812">Transmembrane</keyword>
<reference evidence="2 3" key="1">
    <citation type="submission" date="2016-01" db="EMBL/GenBank/DDBJ databases">
        <title>The draft genome sequence of Aquimarina sp. RZW4-3-2.</title>
        <authorList>
            <person name="Wang Y."/>
        </authorList>
    </citation>
    <scope>NUCLEOTIDE SEQUENCE [LARGE SCALE GENOMIC DNA]</scope>
    <source>
        <strain evidence="2 3">RZW4-3-2</strain>
    </source>
</reference>
<feature type="transmembrane region" description="Helical" evidence="1">
    <location>
        <begin position="208"/>
        <end position="226"/>
    </location>
</feature>
<feature type="transmembrane region" description="Helical" evidence="1">
    <location>
        <begin position="337"/>
        <end position="362"/>
    </location>
</feature>
<evidence type="ECO:0000256" key="1">
    <source>
        <dbReference type="SAM" id="Phobius"/>
    </source>
</evidence>
<dbReference type="NCBIfam" id="TIGR04370">
    <property type="entry name" value="glyco_rpt_poly"/>
    <property type="match status" value="1"/>
</dbReference>
<dbReference type="STRING" id="1642818.AWE51_22330"/>
<evidence type="ECO:0000313" key="3">
    <source>
        <dbReference type="Proteomes" id="UP000076715"/>
    </source>
</evidence>
<proteinExistence type="predicted"/>
<keyword evidence="1" id="KW-0472">Membrane</keyword>
<keyword evidence="3" id="KW-1185">Reference proteome</keyword>
<evidence type="ECO:0000313" key="2">
    <source>
        <dbReference type="EMBL" id="KZS41443.1"/>
    </source>
</evidence>
<dbReference type="OrthoDB" id="7017941at2"/>
<feature type="transmembrane region" description="Helical" evidence="1">
    <location>
        <begin position="409"/>
        <end position="428"/>
    </location>
</feature>
<evidence type="ECO:0008006" key="4">
    <source>
        <dbReference type="Google" id="ProtNLM"/>
    </source>
</evidence>
<feature type="transmembrane region" description="Helical" evidence="1">
    <location>
        <begin position="42"/>
        <end position="64"/>
    </location>
</feature>
<sequence length="442" mass="52447">MNYINKSFLLKLSPYKITVYGIVFWLFLFITTSFKVNHNLDFLSIFFIVINYIFFFLGYFLFKTDSVSINNEKLFFYDQNILKKVLKVVLIIAIFGLLLKFFDKFYLREISISNSVSDNRMLLSQKGPSIISIISAIINPFSFLPLFLYYSIGEKRIKLYIICLFLFLVTIYEFLSTGSRSGIFVVILLLVIYLRYFKKIRLNLKQILLIGTGIFLLGIYSFNMFIDRTKEYTITRDRAVKHILTNAGYNFTLQPKEEAVERIVHTKNELSQSLKTFSLNFVQYYIHGVYEFSFLRKNYKEKFHFGAYTFNILAKFSNIIFRTNFDLKKIQNSPPRIAVYITFFGPLYVDFGWFSIFFMFFLGVYQKNVFKKILKGKVQYLPLFFYFLVINFFMLVVNFIVVAQGIYNIVAFLLFAWFFRILTSKIILKHKGGGYKYFRIIK</sequence>
<dbReference type="AlphaFoldDB" id="A0A163BIU6"/>
<gene>
    <name evidence="2" type="ORF">AWE51_22330</name>
</gene>
<feature type="transmembrane region" description="Helical" evidence="1">
    <location>
        <begin position="383"/>
        <end position="403"/>
    </location>
</feature>
<organism evidence="2 3">
    <name type="scientific">Aquimarina aggregata</name>
    <dbReference type="NCBI Taxonomy" id="1642818"/>
    <lineage>
        <taxon>Bacteria</taxon>
        <taxon>Pseudomonadati</taxon>
        <taxon>Bacteroidota</taxon>
        <taxon>Flavobacteriia</taxon>
        <taxon>Flavobacteriales</taxon>
        <taxon>Flavobacteriaceae</taxon>
        <taxon>Aquimarina</taxon>
    </lineage>
</organism>
<feature type="transmembrane region" description="Helical" evidence="1">
    <location>
        <begin position="130"/>
        <end position="150"/>
    </location>
</feature>
<dbReference type="Proteomes" id="UP000076715">
    <property type="component" value="Unassembled WGS sequence"/>
</dbReference>
<feature type="transmembrane region" description="Helical" evidence="1">
    <location>
        <begin position="181"/>
        <end position="196"/>
    </location>
</feature>
<name>A0A163BIU6_9FLAO</name>
<accession>A0A163BIU6</accession>
<protein>
    <recommendedName>
        <fullName evidence="4">Oligosaccharide repeat unit polymerase</fullName>
    </recommendedName>
</protein>
<feature type="transmembrane region" description="Helical" evidence="1">
    <location>
        <begin position="12"/>
        <end position="30"/>
    </location>
</feature>
<keyword evidence="1" id="KW-1133">Transmembrane helix</keyword>
<feature type="transmembrane region" description="Helical" evidence="1">
    <location>
        <begin position="85"/>
        <end position="102"/>
    </location>
</feature>